<dbReference type="SUPFAM" id="SSF82185">
    <property type="entry name" value="Histone H3 K4-specific methyltransferase SET7/9 N-terminal domain"/>
    <property type="match status" value="1"/>
</dbReference>
<keyword evidence="4" id="KW-1185">Reference proteome</keyword>
<dbReference type="RefSeq" id="WP_132119453.1">
    <property type="nucleotide sequence ID" value="NZ_SMJU01000009.1"/>
</dbReference>
<organism evidence="3 4">
    <name type="scientific">Arundinibacter roseus</name>
    <dbReference type="NCBI Taxonomy" id="2070510"/>
    <lineage>
        <taxon>Bacteria</taxon>
        <taxon>Pseudomonadati</taxon>
        <taxon>Bacteroidota</taxon>
        <taxon>Cytophagia</taxon>
        <taxon>Cytophagales</taxon>
        <taxon>Spirosomataceae</taxon>
        <taxon>Arundinibacter</taxon>
    </lineage>
</organism>
<reference evidence="3 4" key="1">
    <citation type="submission" date="2019-02" db="EMBL/GenBank/DDBJ databases">
        <title>Arundinibacter roseus gen. nov., sp. nov., a new member of the family Cytophagaceae.</title>
        <authorList>
            <person name="Szuroczki S."/>
            <person name="Khayer B."/>
            <person name="Sproer C."/>
            <person name="Toumi M."/>
            <person name="Szabo A."/>
            <person name="Felfoldi T."/>
            <person name="Schumann P."/>
            <person name="Toth E."/>
        </authorList>
    </citation>
    <scope>NUCLEOTIDE SEQUENCE [LARGE SCALE GENOMIC DNA]</scope>
    <source>
        <strain evidence="3 4">DMA-k-7a</strain>
    </source>
</reference>
<gene>
    <name evidence="3" type="ORF">EZE20_16015</name>
</gene>
<evidence type="ECO:0000313" key="4">
    <source>
        <dbReference type="Proteomes" id="UP000295706"/>
    </source>
</evidence>
<dbReference type="EMBL" id="SMJU01000009">
    <property type="protein sequence ID" value="TDB63795.1"/>
    <property type="molecule type" value="Genomic_DNA"/>
</dbReference>
<comment type="caution">
    <text evidence="3">The sequence shown here is derived from an EMBL/GenBank/DDBJ whole genome shotgun (WGS) entry which is preliminary data.</text>
</comment>
<feature type="chain" id="PRO_5020704975" description="Peptidase M48 domain-containing protein" evidence="2">
    <location>
        <begin position="26"/>
        <end position="382"/>
    </location>
</feature>
<keyword evidence="1" id="KW-0677">Repeat</keyword>
<dbReference type="OrthoDB" id="1173761at2"/>
<dbReference type="PANTHER" id="PTHR43215">
    <property type="entry name" value="RADIAL SPOKE HEAD 1 HOMOLOG"/>
    <property type="match status" value="1"/>
</dbReference>
<evidence type="ECO:0000256" key="2">
    <source>
        <dbReference type="SAM" id="SignalP"/>
    </source>
</evidence>
<name>A0A4V2X9H7_9BACT</name>
<dbReference type="AlphaFoldDB" id="A0A4V2X9H7"/>
<evidence type="ECO:0000313" key="3">
    <source>
        <dbReference type="EMBL" id="TDB63795.1"/>
    </source>
</evidence>
<dbReference type="PROSITE" id="PS51257">
    <property type="entry name" value="PROKAR_LIPOPROTEIN"/>
    <property type="match status" value="1"/>
</dbReference>
<keyword evidence="2" id="KW-0732">Signal</keyword>
<evidence type="ECO:0000256" key="1">
    <source>
        <dbReference type="ARBA" id="ARBA00022737"/>
    </source>
</evidence>
<dbReference type="PANTHER" id="PTHR43215:SF14">
    <property type="entry name" value="RADIAL SPOKE HEAD 1 HOMOLOG"/>
    <property type="match status" value="1"/>
</dbReference>
<dbReference type="InterPro" id="IPR003409">
    <property type="entry name" value="MORN"/>
</dbReference>
<sequence>MKNPFQMLRNVFFCFLFSSGCSAIAQSDHHSAAEPFVCNYVGNGLRNPQEICNYLSFTSNRHAERVVERILQPVGLMRNFVVVECPNTENCFATVVDGKRFIIYDGQFMKQVESLTNTDWSAISIVAHEIGHHLQGHTIDGQGSRPEKELEADRFSGFVLHQLGASLEESLIAIRTLSSEENTDSHPGRKIRSDAISRGWEDAERMYPLWYKNPIPAVATASAARQQQEPIYRPTTTKPEPEVEVIETDITLRAIPGCVSGDCFNGPGILIKENQERYEGYFVEGEKSGEGVQFYPGGMIRYKGEFESDLRSGRGTYYFTNGDKYVGYFLENVPHGKGTYYYSDGERFVGNFKQGIRDGYGVLYKTNGNRETGYYKNDERVR</sequence>
<protein>
    <recommendedName>
        <fullName evidence="5">Peptidase M48 domain-containing protein</fullName>
    </recommendedName>
</protein>
<dbReference type="SMART" id="SM00698">
    <property type="entry name" value="MORN"/>
    <property type="match status" value="4"/>
</dbReference>
<dbReference type="Gene3D" id="2.20.110.10">
    <property type="entry name" value="Histone H3 K4-specific methyltransferase SET7/9 N-terminal domain"/>
    <property type="match status" value="2"/>
</dbReference>
<dbReference type="Pfam" id="PF02493">
    <property type="entry name" value="MORN"/>
    <property type="match status" value="4"/>
</dbReference>
<proteinExistence type="predicted"/>
<accession>A0A4V2X9H7</accession>
<evidence type="ECO:0008006" key="5">
    <source>
        <dbReference type="Google" id="ProtNLM"/>
    </source>
</evidence>
<dbReference type="Proteomes" id="UP000295706">
    <property type="component" value="Unassembled WGS sequence"/>
</dbReference>
<feature type="signal peptide" evidence="2">
    <location>
        <begin position="1"/>
        <end position="25"/>
    </location>
</feature>